<comment type="caution">
    <text evidence="1">The sequence shown here is derived from an EMBL/GenBank/DDBJ whole genome shotgun (WGS) entry which is preliminary data.</text>
</comment>
<evidence type="ECO:0000313" key="1">
    <source>
        <dbReference type="EMBL" id="MXQ55326.1"/>
    </source>
</evidence>
<evidence type="ECO:0000313" key="2">
    <source>
        <dbReference type="Proteomes" id="UP000430692"/>
    </source>
</evidence>
<dbReference type="RefSeq" id="WP_160802677.1">
    <property type="nucleotide sequence ID" value="NZ_WUUL01000013.1"/>
</dbReference>
<reference evidence="1 2" key="1">
    <citation type="submission" date="2019-12" db="EMBL/GenBank/DDBJ databases">
        <title>Whole-genome analyses of novel actinobacteria.</title>
        <authorList>
            <person name="Sahin N."/>
            <person name="Saygin H."/>
        </authorList>
    </citation>
    <scope>NUCLEOTIDE SEQUENCE [LARGE SCALE GENOMIC DNA]</scope>
    <source>
        <strain evidence="1 2">KC615</strain>
    </source>
</reference>
<dbReference type="EMBL" id="WUUL01000013">
    <property type="protein sequence ID" value="MXQ55326.1"/>
    <property type="molecule type" value="Genomic_DNA"/>
</dbReference>
<dbReference type="AlphaFoldDB" id="A0A6I4W035"/>
<name>A0A6I4W035_9BACL</name>
<gene>
    <name evidence="1" type="ORF">GSM42_16710</name>
</gene>
<sequence>MGKIVEATKKVPRAYEAAYLEKLIGVGAGEAEIAANRVAKELKNALSDFLGPSVMWSIKGYFSHPPVRNEGVLVRAASRLEQADSLTFEHALADFLLYLKQAMGVESIVPIW</sequence>
<accession>A0A6I4W035</accession>
<dbReference type="Proteomes" id="UP000430692">
    <property type="component" value="Unassembled WGS sequence"/>
</dbReference>
<organism evidence="1 2">
    <name type="scientific">Shimazuella alba</name>
    <dbReference type="NCBI Taxonomy" id="2690964"/>
    <lineage>
        <taxon>Bacteria</taxon>
        <taxon>Bacillati</taxon>
        <taxon>Bacillota</taxon>
        <taxon>Bacilli</taxon>
        <taxon>Bacillales</taxon>
        <taxon>Thermoactinomycetaceae</taxon>
        <taxon>Shimazuella</taxon>
    </lineage>
</organism>
<proteinExistence type="predicted"/>
<protein>
    <submittedName>
        <fullName evidence="1">Uncharacterized protein</fullName>
    </submittedName>
</protein>
<keyword evidence="2" id="KW-1185">Reference proteome</keyword>